<protein>
    <submittedName>
        <fullName evidence="2">2-nitropropane dioxygenase</fullName>
    </submittedName>
</protein>
<dbReference type="InterPro" id="IPR049489">
    <property type="entry name" value="FabD-like_helical_ins"/>
</dbReference>
<gene>
    <name evidence="2" type="ORF">GURASL_11400</name>
</gene>
<evidence type="ECO:0000259" key="1">
    <source>
        <dbReference type="Pfam" id="PF21607"/>
    </source>
</evidence>
<dbReference type="SUPFAM" id="SSF51412">
    <property type="entry name" value="Inosine monophosphate dehydrogenase (IMPDH)"/>
    <property type="match status" value="1"/>
</dbReference>
<dbReference type="PANTHER" id="PTHR32332:SF20">
    <property type="entry name" value="2-NITROPROPANE DIOXYGENASE-LIKE PROTEIN"/>
    <property type="match status" value="1"/>
</dbReference>
<dbReference type="GO" id="GO:0051213">
    <property type="term" value="F:dioxygenase activity"/>
    <property type="evidence" value="ECO:0007669"/>
    <property type="project" value="UniProtKB-KW"/>
</dbReference>
<keyword evidence="3" id="KW-1185">Reference proteome</keyword>
<dbReference type="PANTHER" id="PTHR32332">
    <property type="entry name" value="2-NITROPROPANE DIOXYGENASE"/>
    <property type="match status" value="1"/>
</dbReference>
<dbReference type="InterPro" id="IPR014179">
    <property type="entry name" value="PfaD-like_TIM-barrel"/>
</dbReference>
<evidence type="ECO:0000313" key="2">
    <source>
        <dbReference type="EMBL" id="BDV42217.1"/>
    </source>
</evidence>
<dbReference type="Proteomes" id="UP001317705">
    <property type="component" value="Chromosome"/>
</dbReference>
<sequence>MNHSSATDRSATFGWWRPETAVAAAEGNSIAAALQLLDRPLYLVERNGTLVPETAGTAGFGAVPADSLPLHGYAPPCHPEQLGDREFCRELGLRFPYLGGSMAKGISSAAMAEALGRAGMLGFFGAAGLPFAEVEAAADRLARSLGTVPYGFNLIHSPHEPDLEDALARLYIARGIRLVEASAFLALTLPLVRYRLHGIHRAADGTIVTPNRLIAKVSREELAARFFAPPPEAFLRELVASGELSEEQAQLAAQVPMAGDVTAEADSGGHTDNRPAIALFPTILSLASRLRASHGYDRPLRVGLAGGISTPAAAAAAFAMGAAYIMTGSVNQACVESGTCNEVRAMLAETRQADVAMAPAADMFEMGVTVQVLKRGTMFPMRAAKLYEFYRTHGSYDELPAAEREKLEKTLFHAPLDEIWQQTRTYFLRRDPRQAERGDRDPKHRMALVFRWYLGQAAHWAKNGEPGRKVDYQVWCGPAMGAFNEWVAGSFLASPARREVVTVAHNILHGAAVLSRAAVLRSQGIRLPPEELRVEPFETASIKEYPR</sequence>
<accession>A0ABN6VS45</accession>
<dbReference type="InterPro" id="IPR013785">
    <property type="entry name" value="Aldolase_TIM"/>
</dbReference>
<proteinExistence type="predicted"/>
<feature type="domain" description="[Acyl-carrier-protein] S-malonyltransferase-like inserted helical" evidence="1">
    <location>
        <begin position="393"/>
        <end position="472"/>
    </location>
</feature>
<dbReference type="RefSeq" id="WP_282002534.1">
    <property type="nucleotide sequence ID" value="NZ_AP027151.1"/>
</dbReference>
<keyword evidence="2" id="KW-0560">Oxidoreductase</keyword>
<organism evidence="2 3">
    <name type="scientific">Geotalea uraniireducens</name>
    <dbReference type="NCBI Taxonomy" id="351604"/>
    <lineage>
        <taxon>Bacteria</taxon>
        <taxon>Pseudomonadati</taxon>
        <taxon>Thermodesulfobacteriota</taxon>
        <taxon>Desulfuromonadia</taxon>
        <taxon>Geobacterales</taxon>
        <taxon>Geobacteraceae</taxon>
        <taxon>Geotalea</taxon>
    </lineage>
</organism>
<name>A0ABN6VS45_9BACT</name>
<reference evidence="2 3" key="1">
    <citation type="submission" date="2022-12" db="EMBL/GenBank/DDBJ databases">
        <title>Polyphasic characterization of Geotalea uranireducens NIT-SL11 newly isolated from a complex of sewage sludge and microbially reduced graphene oxide.</title>
        <authorList>
            <person name="Xie L."/>
            <person name="Yoshida N."/>
            <person name="Meng L."/>
        </authorList>
    </citation>
    <scope>NUCLEOTIDE SEQUENCE [LARGE SCALE GENOMIC DNA]</scope>
    <source>
        <strain evidence="2 3">NIT-SL11</strain>
    </source>
</reference>
<evidence type="ECO:0000313" key="3">
    <source>
        <dbReference type="Proteomes" id="UP001317705"/>
    </source>
</evidence>
<dbReference type="NCBIfam" id="TIGR02814">
    <property type="entry name" value="pfaD_fam"/>
    <property type="match status" value="1"/>
</dbReference>
<dbReference type="Pfam" id="PF21607">
    <property type="entry name" value="FabD_helical_ins"/>
    <property type="match status" value="1"/>
</dbReference>
<dbReference type="Gene3D" id="3.20.20.70">
    <property type="entry name" value="Aldolase class I"/>
    <property type="match status" value="2"/>
</dbReference>
<keyword evidence="2" id="KW-0223">Dioxygenase</keyword>
<dbReference type="EMBL" id="AP027151">
    <property type="protein sequence ID" value="BDV42217.1"/>
    <property type="molecule type" value="Genomic_DNA"/>
</dbReference>